<reference evidence="2 3" key="1">
    <citation type="submission" date="2024-08" db="EMBL/GenBank/DDBJ databases">
        <authorList>
            <person name="Cucini C."/>
            <person name="Frati F."/>
        </authorList>
    </citation>
    <scope>NUCLEOTIDE SEQUENCE [LARGE SCALE GENOMIC DNA]</scope>
</reference>
<keyword evidence="3" id="KW-1185">Reference proteome</keyword>
<feature type="region of interest" description="Disordered" evidence="1">
    <location>
        <begin position="57"/>
        <end position="76"/>
    </location>
</feature>
<sequence length="171" mass="18473">MQSPKKIWPVFDGAQLMGFGLFRNGECPFAVNIKALCLDGPLTLRIEDLFNQKVIVKGSPQGATPNDNDDTENPRDSDVILDDCDGGDSCFGAAIADGDGVSSDKIEGAAHHLPEPSSKLEGQRLRCQNLVTIQLAVVILRKLFYLLQIMLCISIKFSILAKGSRLKAANG</sequence>
<comment type="caution">
    <text evidence="2">The sequence shown here is derived from an EMBL/GenBank/DDBJ whole genome shotgun (WGS) entry which is preliminary data.</text>
</comment>
<evidence type="ECO:0000313" key="2">
    <source>
        <dbReference type="EMBL" id="CAL8094900.1"/>
    </source>
</evidence>
<protein>
    <submittedName>
        <fullName evidence="2">Uncharacterized protein</fullName>
    </submittedName>
</protein>
<evidence type="ECO:0000313" key="3">
    <source>
        <dbReference type="Proteomes" id="UP001642540"/>
    </source>
</evidence>
<evidence type="ECO:0000256" key="1">
    <source>
        <dbReference type="SAM" id="MobiDB-lite"/>
    </source>
</evidence>
<dbReference type="Proteomes" id="UP001642540">
    <property type="component" value="Unassembled WGS sequence"/>
</dbReference>
<proteinExistence type="predicted"/>
<name>A0ABP1QDK4_9HEXA</name>
<dbReference type="EMBL" id="CAXLJM020000027">
    <property type="protein sequence ID" value="CAL8094900.1"/>
    <property type="molecule type" value="Genomic_DNA"/>
</dbReference>
<gene>
    <name evidence="2" type="ORF">ODALV1_LOCUS8923</name>
</gene>
<accession>A0ABP1QDK4</accession>
<organism evidence="2 3">
    <name type="scientific">Orchesella dallaii</name>
    <dbReference type="NCBI Taxonomy" id="48710"/>
    <lineage>
        <taxon>Eukaryota</taxon>
        <taxon>Metazoa</taxon>
        <taxon>Ecdysozoa</taxon>
        <taxon>Arthropoda</taxon>
        <taxon>Hexapoda</taxon>
        <taxon>Collembola</taxon>
        <taxon>Entomobryomorpha</taxon>
        <taxon>Entomobryoidea</taxon>
        <taxon>Orchesellidae</taxon>
        <taxon>Orchesellinae</taxon>
        <taxon>Orchesella</taxon>
    </lineage>
</organism>